<dbReference type="Pfam" id="PF11755">
    <property type="entry name" value="DUF3311"/>
    <property type="match status" value="1"/>
</dbReference>
<evidence type="ECO:0000313" key="3">
    <source>
        <dbReference type="Proteomes" id="UP000294947"/>
    </source>
</evidence>
<dbReference type="RefSeq" id="WP_132488268.1">
    <property type="nucleotide sequence ID" value="NZ_SMKW01000031.1"/>
</dbReference>
<gene>
    <name evidence="2" type="ORF">E1288_22805</name>
</gene>
<proteinExistence type="predicted"/>
<dbReference type="Proteomes" id="UP000294947">
    <property type="component" value="Unassembled WGS sequence"/>
</dbReference>
<name>A0A4R4YWU9_9PSEU</name>
<evidence type="ECO:0000313" key="2">
    <source>
        <dbReference type="EMBL" id="TDD48132.1"/>
    </source>
</evidence>
<accession>A0A4R4YWU9</accession>
<feature type="transmembrane region" description="Helical" evidence="1">
    <location>
        <begin position="19"/>
        <end position="39"/>
    </location>
</feature>
<reference evidence="2 3" key="1">
    <citation type="submission" date="2019-03" db="EMBL/GenBank/DDBJ databases">
        <title>Draft genome sequences of novel Actinobacteria.</title>
        <authorList>
            <person name="Sahin N."/>
            <person name="Ay H."/>
            <person name="Saygin H."/>
        </authorList>
    </citation>
    <scope>NUCLEOTIDE SEQUENCE [LARGE SCALE GENOMIC DNA]</scope>
    <source>
        <strain evidence="2 3">7K502</strain>
    </source>
</reference>
<keyword evidence="1" id="KW-1133">Transmembrane helix</keyword>
<evidence type="ECO:0000256" key="1">
    <source>
        <dbReference type="SAM" id="Phobius"/>
    </source>
</evidence>
<keyword evidence="1" id="KW-0472">Membrane</keyword>
<dbReference type="OrthoDB" id="123261at2"/>
<sequence length="85" mass="9094">MGNESGPLQARRTAGPLRIALNGLLILIPVALGLAVPLYQRTSPTLIGIPFFYWFQMAMAVLAAAGTSTVFRLLFTGDDDGEDGR</sequence>
<organism evidence="2 3">
    <name type="scientific">Saccharopolyspora elongata</name>
    <dbReference type="NCBI Taxonomy" id="2530387"/>
    <lineage>
        <taxon>Bacteria</taxon>
        <taxon>Bacillati</taxon>
        <taxon>Actinomycetota</taxon>
        <taxon>Actinomycetes</taxon>
        <taxon>Pseudonocardiales</taxon>
        <taxon>Pseudonocardiaceae</taxon>
        <taxon>Saccharopolyspora</taxon>
    </lineage>
</organism>
<dbReference type="InterPro" id="IPR021741">
    <property type="entry name" value="DUF3311"/>
</dbReference>
<keyword evidence="1" id="KW-0812">Transmembrane</keyword>
<dbReference type="AlphaFoldDB" id="A0A4R4YWU9"/>
<dbReference type="EMBL" id="SMKW01000031">
    <property type="protein sequence ID" value="TDD48132.1"/>
    <property type="molecule type" value="Genomic_DNA"/>
</dbReference>
<protein>
    <submittedName>
        <fullName evidence="2">DUF3311 domain-containing protein</fullName>
    </submittedName>
</protein>
<keyword evidence="3" id="KW-1185">Reference proteome</keyword>
<feature type="transmembrane region" description="Helical" evidence="1">
    <location>
        <begin position="51"/>
        <end position="75"/>
    </location>
</feature>
<comment type="caution">
    <text evidence="2">The sequence shown here is derived from an EMBL/GenBank/DDBJ whole genome shotgun (WGS) entry which is preliminary data.</text>
</comment>